<dbReference type="InParanoid" id="A0A024GEB7"/>
<dbReference type="EMBL" id="CAIX01000081">
    <property type="protein sequence ID" value="CCI44855.1"/>
    <property type="molecule type" value="Genomic_DNA"/>
</dbReference>
<dbReference type="GO" id="GO:0031261">
    <property type="term" value="C:DNA replication preinitiation complex"/>
    <property type="evidence" value="ECO:0007669"/>
    <property type="project" value="TreeGrafter"/>
</dbReference>
<dbReference type="GO" id="GO:0003682">
    <property type="term" value="F:chromatin binding"/>
    <property type="evidence" value="ECO:0007669"/>
    <property type="project" value="TreeGrafter"/>
</dbReference>
<name>A0A024GEB7_9STRA</name>
<keyword evidence="3" id="KW-0235">DNA replication</keyword>
<dbReference type="Pfam" id="PF02724">
    <property type="entry name" value="CDC45"/>
    <property type="match status" value="1"/>
</dbReference>
<evidence type="ECO:0000313" key="7">
    <source>
        <dbReference type="EMBL" id="CCI44855.1"/>
    </source>
</evidence>
<dbReference type="OrthoDB" id="10258882at2759"/>
<feature type="compositionally biased region" description="Acidic residues" evidence="6">
    <location>
        <begin position="148"/>
        <end position="176"/>
    </location>
</feature>
<feature type="region of interest" description="Disordered" evidence="6">
    <location>
        <begin position="148"/>
        <end position="196"/>
    </location>
</feature>
<comment type="similarity">
    <text evidence="2">Belongs to the CDC45 family.</text>
</comment>
<feature type="region of interest" description="Disordered" evidence="6">
    <location>
        <begin position="514"/>
        <end position="547"/>
    </location>
</feature>
<keyword evidence="4" id="KW-0539">Nucleus</keyword>
<reference evidence="7 8" key="1">
    <citation type="submission" date="2012-05" db="EMBL/GenBank/DDBJ databases">
        <title>Recombination and specialization in a pathogen metapopulation.</title>
        <authorList>
            <person name="Gardiner A."/>
            <person name="Kemen E."/>
            <person name="Schultz-Larsen T."/>
            <person name="MacLean D."/>
            <person name="Van Oosterhout C."/>
            <person name="Jones J.D.G."/>
        </authorList>
    </citation>
    <scope>NUCLEOTIDE SEQUENCE [LARGE SCALE GENOMIC DNA]</scope>
    <source>
        <strain evidence="7 8">Ac Nc2</strain>
    </source>
</reference>
<evidence type="ECO:0000256" key="2">
    <source>
        <dbReference type="ARBA" id="ARBA00010727"/>
    </source>
</evidence>
<dbReference type="PANTHER" id="PTHR10507:SF0">
    <property type="entry name" value="CELL DIVISION CONTROL PROTEIN 45 HOMOLOG"/>
    <property type="match status" value="1"/>
</dbReference>
<evidence type="ECO:0000256" key="1">
    <source>
        <dbReference type="ARBA" id="ARBA00004123"/>
    </source>
</evidence>
<accession>A0A024GEB7</accession>
<comment type="subcellular location">
    <subcellularLocation>
        <location evidence="1">Nucleus</location>
    </subcellularLocation>
</comment>
<dbReference type="AlphaFoldDB" id="A0A024GEB7"/>
<evidence type="ECO:0000256" key="6">
    <source>
        <dbReference type="SAM" id="MobiDB-lite"/>
    </source>
</evidence>
<evidence type="ECO:0000256" key="3">
    <source>
        <dbReference type="ARBA" id="ARBA00022705"/>
    </source>
</evidence>
<proteinExistence type="inferred from homology"/>
<feature type="compositionally biased region" description="Basic and acidic residues" evidence="6">
    <location>
        <begin position="177"/>
        <end position="196"/>
    </location>
</feature>
<keyword evidence="5" id="KW-0131">Cell cycle</keyword>
<dbReference type="InterPro" id="IPR003874">
    <property type="entry name" value="CDC45"/>
</dbReference>
<dbReference type="PANTHER" id="PTHR10507">
    <property type="entry name" value="CDC45-RELATED PROTEIN"/>
    <property type="match status" value="1"/>
</dbReference>
<feature type="region of interest" description="Disordered" evidence="6">
    <location>
        <begin position="649"/>
        <end position="672"/>
    </location>
</feature>
<evidence type="ECO:0000313" key="8">
    <source>
        <dbReference type="Proteomes" id="UP000053237"/>
    </source>
</evidence>
<feature type="compositionally biased region" description="Polar residues" evidence="6">
    <location>
        <begin position="519"/>
        <end position="539"/>
    </location>
</feature>
<dbReference type="GO" id="GO:0000727">
    <property type="term" value="P:double-strand break repair via break-induced replication"/>
    <property type="evidence" value="ECO:0007669"/>
    <property type="project" value="TreeGrafter"/>
</dbReference>
<dbReference type="GO" id="GO:0006270">
    <property type="term" value="P:DNA replication initiation"/>
    <property type="evidence" value="ECO:0007669"/>
    <property type="project" value="InterPro"/>
</dbReference>
<dbReference type="STRING" id="65357.A0A024GEB7"/>
<sequence>MLWPREEFLAAYNQIKHDSIQHGGCSILILVAMDVDALCASEILTQLFKADFMSFSLVAVHGYDDIQRIGNGRFHDENGKVREDTDLRSVIFVNCGAIVNVSSLFQLPKIVKCYILDSHRPIHLSNIYDTSKQIIVFEDGGTGVEAIPEDGSDLDMDEFDDSSVDESVEDGEEVESEDSKAKTTDTDIQEGGHDADILDPDTLEEKVLSSDKAEKRRRREEILQYYRGSYCGAPVATIAFELAQQLNCSHNDLIWYAILGLTKQFLLEQIDMDDYNLLVHFFQDEILTVESSSTEAGSEFSQGRNLDGTVKTMPQPPTLASNPAYEHEKITFEEEYRFMLYRHWSLYDSMYYSDYIASKLGLYMSPHPRSNLSGNAFIPNGSMGNESALHVWLARMGFSLKQSQQMYMYMPLQMKTQLREKTQELAQEFKLEDLCYGSFKRQYAFQYHQSAADAVYGLQALLEAPASCILRNLSEQNKRQSQKTCFGGGASFPHSNLSSLLTFASKDPASLNPSIDPFTGTTKQDSSIKSQSTESTLQERSVPPSEAPENGFWQQNFILAHTALSCKSVLSSSLMETGIHVAMEIKQAIVRVGRSILERKLIRRVKHFRYVSLSIPERDQELFWNPNILTQLSLFLLSMYRASGRWLHDPNSTKRQRTAEDVVEEDQEHESNTGIGKQIVPLVLITQHPSRQCYLVVGVTCPPSAGQVYRNTLGTAFRLAAEETGGQFRQNGFTSAVMELEMQDIFTFIEQLHNVLDA</sequence>
<feature type="compositionally biased region" description="Basic and acidic residues" evidence="6">
    <location>
        <begin position="649"/>
        <end position="660"/>
    </location>
</feature>
<organism evidence="7 8">
    <name type="scientific">Albugo candida</name>
    <dbReference type="NCBI Taxonomy" id="65357"/>
    <lineage>
        <taxon>Eukaryota</taxon>
        <taxon>Sar</taxon>
        <taxon>Stramenopiles</taxon>
        <taxon>Oomycota</taxon>
        <taxon>Peronosporomycetes</taxon>
        <taxon>Albuginales</taxon>
        <taxon>Albuginaceae</taxon>
        <taxon>Albugo</taxon>
    </lineage>
</organism>
<dbReference type="Proteomes" id="UP000053237">
    <property type="component" value="Unassembled WGS sequence"/>
</dbReference>
<keyword evidence="8" id="KW-1185">Reference proteome</keyword>
<evidence type="ECO:0000256" key="5">
    <source>
        <dbReference type="ARBA" id="ARBA00023306"/>
    </source>
</evidence>
<dbReference type="GO" id="GO:1902977">
    <property type="term" value="P:mitotic DNA replication preinitiation complex assembly"/>
    <property type="evidence" value="ECO:0007669"/>
    <property type="project" value="TreeGrafter"/>
</dbReference>
<comment type="caution">
    <text evidence="7">The sequence shown here is derived from an EMBL/GenBank/DDBJ whole genome shotgun (WGS) entry which is preliminary data.</text>
</comment>
<protein>
    <recommendedName>
        <fullName evidence="9">Cell division control protein 45</fullName>
    </recommendedName>
</protein>
<dbReference type="GO" id="GO:0003688">
    <property type="term" value="F:DNA replication origin binding"/>
    <property type="evidence" value="ECO:0007669"/>
    <property type="project" value="TreeGrafter"/>
</dbReference>
<dbReference type="GO" id="GO:0003697">
    <property type="term" value="F:single-stranded DNA binding"/>
    <property type="evidence" value="ECO:0007669"/>
    <property type="project" value="TreeGrafter"/>
</dbReference>
<gene>
    <name evidence="7" type="ORF">BN9_056790</name>
</gene>
<evidence type="ECO:0000256" key="4">
    <source>
        <dbReference type="ARBA" id="ARBA00023242"/>
    </source>
</evidence>
<evidence type="ECO:0008006" key="9">
    <source>
        <dbReference type="Google" id="ProtNLM"/>
    </source>
</evidence>